<dbReference type="InterPro" id="IPR025218">
    <property type="entry name" value="DUF4426"/>
</dbReference>
<dbReference type="EMBL" id="MKEK01000001">
    <property type="protein sequence ID" value="OEY69337.1"/>
    <property type="molecule type" value="Genomic_DNA"/>
</dbReference>
<keyword evidence="1" id="KW-0732">Signal</keyword>
<gene>
    <name evidence="3" type="ORF">BI198_06945</name>
</gene>
<protein>
    <recommendedName>
        <fullName evidence="2">DUF4426 domain-containing protein</fullName>
    </recommendedName>
</protein>
<name>A0A1E7Q5A9_9GAMM</name>
<dbReference type="Pfam" id="PF14467">
    <property type="entry name" value="DUF4426"/>
    <property type="match status" value="1"/>
</dbReference>
<evidence type="ECO:0000259" key="2">
    <source>
        <dbReference type="Pfam" id="PF14467"/>
    </source>
</evidence>
<evidence type="ECO:0000313" key="3">
    <source>
        <dbReference type="EMBL" id="OEY69337.1"/>
    </source>
</evidence>
<keyword evidence="4" id="KW-1185">Reference proteome</keyword>
<sequence>MKLLLGVMLAILFTASGQVIADQKQQLGDWDVHYIAFPAPLLTPEIAQQYRIQRSKYNAVINISVLDTQSQQAQKINISGIAKDIQGRQIALEFTEVVEGKAVYYLAQLPFRDQQRFDFTLTLAQKDSLQQLKFKQTFYVD</sequence>
<dbReference type="Proteomes" id="UP000242258">
    <property type="component" value="Unassembled WGS sequence"/>
</dbReference>
<evidence type="ECO:0000313" key="4">
    <source>
        <dbReference type="Proteomes" id="UP000242258"/>
    </source>
</evidence>
<organism evidence="3 4">
    <name type="scientific">Rheinheimera salexigens</name>
    <dbReference type="NCBI Taxonomy" id="1628148"/>
    <lineage>
        <taxon>Bacteria</taxon>
        <taxon>Pseudomonadati</taxon>
        <taxon>Pseudomonadota</taxon>
        <taxon>Gammaproteobacteria</taxon>
        <taxon>Chromatiales</taxon>
        <taxon>Chromatiaceae</taxon>
        <taxon>Rheinheimera</taxon>
    </lineage>
</organism>
<feature type="chain" id="PRO_5009200383" description="DUF4426 domain-containing protein" evidence="1">
    <location>
        <begin position="22"/>
        <end position="141"/>
    </location>
</feature>
<dbReference type="AlphaFoldDB" id="A0A1E7Q5A9"/>
<proteinExistence type="predicted"/>
<accession>A0A1E7Q5A9</accession>
<feature type="signal peptide" evidence="1">
    <location>
        <begin position="1"/>
        <end position="21"/>
    </location>
</feature>
<dbReference type="STRING" id="1628148.BI198_06945"/>
<evidence type="ECO:0000256" key="1">
    <source>
        <dbReference type="SAM" id="SignalP"/>
    </source>
</evidence>
<feature type="domain" description="DUF4426" evidence="2">
    <location>
        <begin position="24"/>
        <end position="141"/>
    </location>
</feature>
<dbReference type="RefSeq" id="WP_070048903.1">
    <property type="nucleotide sequence ID" value="NZ_CBCSDO010000006.1"/>
</dbReference>
<comment type="caution">
    <text evidence="3">The sequence shown here is derived from an EMBL/GenBank/DDBJ whole genome shotgun (WGS) entry which is preliminary data.</text>
</comment>
<dbReference type="Gene3D" id="2.60.40.3340">
    <property type="entry name" value="Domain of unknown function DUF4426"/>
    <property type="match status" value="1"/>
</dbReference>
<reference evidence="4" key="1">
    <citation type="submission" date="2016-09" db="EMBL/GenBank/DDBJ databases">
        <authorList>
            <person name="Wan X."/>
            <person name="Hou S."/>
        </authorList>
    </citation>
    <scope>NUCLEOTIDE SEQUENCE [LARGE SCALE GENOMIC DNA]</scope>
    <source>
        <strain evidence="4">KH87</strain>
    </source>
</reference>
<dbReference type="OrthoDB" id="8563353at2"/>